<dbReference type="GO" id="GO:0000375">
    <property type="term" value="P:RNA splicing, via transesterification reactions"/>
    <property type="evidence" value="ECO:0007669"/>
    <property type="project" value="UniProtKB-ARBA"/>
</dbReference>
<gene>
    <name evidence="13" type="primary">RvY_14321-1</name>
    <name evidence="13" type="synonym">RvY_14321.1</name>
    <name evidence="13" type="ORF">RvY_14321</name>
</gene>
<feature type="repeat" description="WD" evidence="11">
    <location>
        <begin position="148"/>
        <end position="191"/>
    </location>
</feature>
<evidence type="ECO:0000256" key="2">
    <source>
        <dbReference type="ARBA" id="ARBA00022574"/>
    </source>
</evidence>
<dbReference type="InterPro" id="IPR036322">
    <property type="entry name" value="WD40_repeat_dom_sf"/>
</dbReference>
<dbReference type="CDD" id="cd00200">
    <property type="entry name" value="WD40"/>
    <property type="match status" value="1"/>
</dbReference>
<dbReference type="SUPFAM" id="SSF50978">
    <property type="entry name" value="WD40 repeat-like"/>
    <property type="match status" value="1"/>
</dbReference>
<evidence type="ECO:0000256" key="9">
    <source>
        <dbReference type="ARBA" id="ARBA00073554"/>
    </source>
</evidence>
<dbReference type="PROSITE" id="PS50082">
    <property type="entry name" value="WD_REPEATS_2"/>
    <property type="match status" value="6"/>
</dbReference>
<feature type="repeat" description="WD" evidence="11">
    <location>
        <begin position="233"/>
        <end position="267"/>
    </location>
</feature>
<evidence type="ECO:0000313" key="13">
    <source>
        <dbReference type="EMBL" id="GAV03968.1"/>
    </source>
</evidence>
<dbReference type="PANTHER" id="PTHR44006">
    <property type="entry name" value="U5 SMALL NUCLEAR RIBONUCLEOPROTEIN 40 KDA PROTEIN"/>
    <property type="match status" value="1"/>
</dbReference>
<dbReference type="AlphaFoldDB" id="A0A1D1VVZ8"/>
<feature type="repeat" description="WD" evidence="11">
    <location>
        <begin position="325"/>
        <end position="361"/>
    </location>
</feature>
<dbReference type="OrthoDB" id="1068471at2759"/>
<evidence type="ECO:0000256" key="5">
    <source>
        <dbReference type="ARBA" id="ARBA00023187"/>
    </source>
</evidence>
<keyword evidence="2 11" id="KW-0853">WD repeat</keyword>
<evidence type="ECO:0000256" key="7">
    <source>
        <dbReference type="ARBA" id="ARBA00057342"/>
    </source>
</evidence>
<feature type="repeat" description="WD" evidence="11">
    <location>
        <begin position="210"/>
        <end position="232"/>
    </location>
</feature>
<feature type="repeat" description="WD" evidence="11">
    <location>
        <begin position="63"/>
        <end position="96"/>
    </location>
</feature>
<keyword evidence="14" id="KW-1185">Reference proteome</keyword>
<evidence type="ECO:0000256" key="8">
    <source>
        <dbReference type="ARBA" id="ARBA00064268"/>
    </source>
</evidence>
<feature type="compositionally biased region" description="Basic and acidic residues" evidence="12">
    <location>
        <begin position="1"/>
        <end position="11"/>
    </location>
</feature>
<keyword evidence="5" id="KW-0508">mRNA splicing</keyword>
<feature type="compositionally biased region" description="Acidic residues" evidence="12">
    <location>
        <begin position="12"/>
        <end position="22"/>
    </location>
</feature>
<dbReference type="SMART" id="SM00320">
    <property type="entry name" value="WD40"/>
    <property type="match status" value="7"/>
</dbReference>
<dbReference type="PROSITE" id="PS00678">
    <property type="entry name" value="WD_REPEATS_1"/>
    <property type="match status" value="3"/>
</dbReference>
<dbReference type="GO" id="GO:0071013">
    <property type="term" value="C:catalytic step 2 spliceosome"/>
    <property type="evidence" value="ECO:0007669"/>
    <property type="project" value="TreeGrafter"/>
</dbReference>
<reference evidence="13 14" key="1">
    <citation type="journal article" date="2016" name="Nat. Commun.">
        <title>Extremotolerant tardigrade genome and improved radiotolerance of human cultured cells by tardigrade-unique protein.</title>
        <authorList>
            <person name="Hashimoto T."/>
            <person name="Horikawa D.D."/>
            <person name="Saito Y."/>
            <person name="Kuwahara H."/>
            <person name="Kozuka-Hata H."/>
            <person name="Shin-I T."/>
            <person name="Minakuchi Y."/>
            <person name="Ohishi K."/>
            <person name="Motoyama A."/>
            <person name="Aizu T."/>
            <person name="Enomoto A."/>
            <person name="Kondo K."/>
            <person name="Tanaka S."/>
            <person name="Hara Y."/>
            <person name="Koshikawa S."/>
            <person name="Sagara H."/>
            <person name="Miura T."/>
            <person name="Yokobori S."/>
            <person name="Miyagawa K."/>
            <person name="Suzuki Y."/>
            <person name="Kubo T."/>
            <person name="Oyama M."/>
            <person name="Kohara Y."/>
            <person name="Fujiyama A."/>
            <person name="Arakawa K."/>
            <person name="Katayama T."/>
            <person name="Toyoda A."/>
            <person name="Kunieda T."/>
        </authorList>
    </citation>
    <scope>NUCLEOTIDE SEQUENCE [LARGE SCALE GENOMIC DNA]</scope>
    <source>
        <strain evidence="13 14">YOKOZUNA-1</strain>
    </source>
</reference>
<dbReference type="InterPro" id="IPR020472">
    <property type="entry name" value="WD40_PAC1"/>
</dbReference>
<dbReference type="PROSITE" id="PS50294">
    <property type="entry name" value="WD_REPEATS_REGION"/>
    <property type="match status" value="5"/>
</dbReference>
<keyword evidence="3" id="KW-0507">mRNA processing</keyword>
<protein>
    <recommendedName>
        <fullName evidence="9">U5 small nuclear ribonucleoprotein 40 kDa protein</fullName>
    </recommendedName>
    <alternativeName>
        <fullName evidence="10">WD repeat-containing protein 57</fullName>
    </alternativeName>
</protein>
<dbReference type="Pfam" id="PF00400">
    <property type="entry name" value="WD40"/>
    <property type="match status" value="7"/>
</dbReference>
<dbReference type="Gene3D" id="2.130.10.10">
    <property type="entry name" value="YVTN repeat-like/Quinoprotein amine dehydrogenase"/>
    <property type="match status" value="1"/>
</dbReference>
<organism evidence="13 14">
    <name type="scientific">Ramazzottius varieornatus</name>
    <name type="common">Water bear</name>
    <name type="synonym">Tardigrade</name>
    <dbReference type="NCBI Taxonomy" id="947166"/>
    <lineage>
        <taxon>Eukaryota</taxon>
        <taxon>Metazoa</taxon>
        <taxon>Ecdysozoa</taxon>
        <taxon>Tardigrada</taxon>
        <taxon>Eutardigrada</taxon>
        <taxon>Parachela</taxon>
        <taxon>Hypsibioidea</taxon>
        <taxon>Ramazzottiidae</taxon>
        <taxon>Ramazzottius</taxon>
    </lineage>
</organism>
<sequence length="361" mass="39893">MAINGHKRDGDVLDDGGYDEDFPQFKKPRNELVVAEDTAARERKMAVAGIPRTSSMQAPIMLLTGHGGEIFCCKFHPDGSALASAGFDRQIYLWNVFGECENYAILPGHTGAILDLHFTRDGRKIITSSTDKTIGVFDFMTGARIKRIKGHKQIVNSACTSPNAGPDMICSASDDGKVMMWDLRTRNFVKSFESKYPVLSCCFNGVTDVIVSGGVDNNLKVWDLKNDQLHYSLVGHSDSVTGIALDPTGSYVLSNSMDNTARIWDIRPFAPPQRCTRLFSGHQHNFEKNLLRCAWSKDGSRVACGSGDRFVYIWETVSAKIEYKLPGHNGSVNDVCFHPREPIVASASSDRQIYLGEIELS</sequence>
<evidence type="ECO:0000256" key="1">
    <source>
        <dbReference type="ARBA" id="ARBA00004123"/>
    </source>
</evidence>
<accession>A0A1D1VVZ8</accession>
<comment type="function">
    <text evidence="7">Required for pre-mRNA splicing as component of the activated spliceosome. Component of the U5 small nuclear ribonucleoprotein (snRNP) complex and the U4/U6-U5 tri-snRNP complex, building blocks of the spliceosome. As a component of the minor spliceosome, involved in the splicing of U12-type introns in pre-mRNAs.</text>
</comment>
<evidence type="ECO:0000256" key="10">
    <source>
        <dbReference type="ARBA" id="ARBA00075772"/>
    </source>
</evidence>
<dbReference type="Proteomes" id="UP000186922">
    <property type="component" value="Unassembled WGS sequence"/>
</dbReference>
<dbReference type="InterPro" id="IPR015943">
    <property type="entry name" value="WD40/YVTN_repeat-like_dom_sf"/>
</dbReference>
<dbReference type="InterPro" id="IPR001680">
    <property type="entry name" value="WD40_rpt"/>
</dbReference>
<dbReference type="InterPro" id="IPR019775">
    <property type="entry name" value="WD40_repeat_CS"/>
</dbReference>
<evidence type="ECO:0000256" key="11">
    <source>
        <dbReference type="PROSITE-ProRule" id="PRU00221"/>
    </source>
</evidence>
<proteinExistence type="predicted"/>
<dbReference type="STRING" id="947166.A0A1D1VVZ8"/>
<evidence type="ECO:0000256" key="3">
    <source>
        <dbReference type="ARBA" id="ARBA00022664"/>
    </source>
</evidence>
<dbReference type="GO" id="GO:0003723">
    <property type="term" value="F:RNA binding"/>
    <property type="evidence" value="ECO:0007669"/>
    <property type="project" value="TreeGrafter"/>
</dbReference>
<evidence type="ECO:0000313" key="14">
    <source>
        <dbReference type="Proteomes" id="UP000186922"/>
    </source>
</evidence>
<dbReference type="EMBL" id="BDGG01000010">
    <property type="protein sequence ID" value="GAV03968.1"/>
    <property type="molecule type" value="Genomic_DNA"/>
</dbReference>
<dbReference type="GO" id="GO:0006397">
    <property type="term" value="P:mRNA processing"/>
    <property type="evidence" value="ECO:0007669"/>
    <property type="project" value="UniProtKB-KW"/>
</dbReference>
<dbReference type="InterPro" id="IPR052234">
    <property type="entry name" value="U5_snRNP_Component"/>
</dbReference>
<feature type="repeat" description="WD" evidence="11">
    <location>
        <begin position="106"/>
        <end position="147"/>
    </location>
</feature>
<evidence type="ECO:0000256" key="12">
    <source>
        <dbReference type="SAM" id="MobiDB-lite"/>
    </source>
</evidence>
<comment type="subcellular location">
    <subcellularLocation>
        <location evidence="1">Nucleus</location>
    </subcellularLocation>
</comment>
<comment type="caution">
    <text evidence="13">The sequence shown here is derived from an EMBL/GenBank/DDBJ whole genome shotgun (WGS) entry which is preliminary data.</text>
</comment>
<name>A0A1D1VVZ8_RAMVA</name>
<feature type="region of interest" description="Disordered" evidence="12">
    <location>
        <begin position="1"/>
        <end position="23"/>
    </location>
</feature>
<evidence type="ECO:0000256" key="4">
    <source>
        <dbReference type="ARBA" id="ARBA00022737"/>
    </source>
</evidence>
<keyword evidence="6" id="KW-0539">Nucleus</keyword>
<keyword evidence="4" id="KW-0677">Repeat</keyword>
<comment type="subunit">
    <text evidence="8">Component of the pre-catalytic and catalytic spliceosome complexes. Component of the postcatalytic spliceosome P complex. Part of the U5 snRNP complex. Interacts with PRPF8. Component of the U4/U6-U5 tri-snRNP complex composed of the U4, U6 and U5 snRNAs and at least PRPF3, PRPF4, PRPF6, PRPF8, PRPF31, SNRNP200, TXNL4A, WDR57, SNRNP40, DDX23, CD2BP2, PPIH, SNU13, EFTUD2, SART1 and USP39. Component of the minor spliceosome, which splices U12-type introns.</text>
</comment>
<dbReference type="PRINTS" id="PR00320">
    <property type="entry name" value="GPROTEINBRPT"/>
</dbReference>
<evidence type="ECO:0000256" key="6">
    <source>
        <dbReference type="ARBA" id="ARBA00023242"/>
    </source>
</evidence>
<dbReference type="PANTHER" id="PTHR44006:SF1">
    <property type="entry name" value="U5 SMALL NUCLEAR RIBONUCLEOPROTEIN 40 KDA PROTEIN"/>
    <property type="match status" value="1"/>
</dbReference>
<dbReference type="GO" id="GO:0005682">
    <property type="term" value="C:U5 snRNP"/>
    <property type="evidence" value="ECO:0007669"/>
    <property type="project" value="UniProtKB-ARBA"/>
</dbReference>
<dbReference type="FunFam" id="2.130.10.10:FF:000229">
    <property type="entry name" value="Small nuclear ribonucleoprotein U5 subunit 40"/>
    <property type="match status" value="1"/>
</dbReference>